<accession>A0ABP3L161</accession>
<dbReference type="CDD" id="cd12151">
    <property type="entry name" value="F1-ATPase_gamma"/>
    <property type="match status" value="1"/>
</dbReference>
<dbReference type="NCBIfam" id="TIGR01146">
    <property type="entry name" value="ATPsyn_F1gamma"/>
    <property type="match status" value="1"/>
</dbReference>
<keyword evidence="9 11" id="KW-0139">CF(1)</keyword>
<keyword evidence="13" id="KW-1185">Reference proteome</keyword>
<keyword evidence="10 11" id="KW-0066">ATP synthesis</keyword>
<evidence type="ECO:0000256" key="5">
    <source>
        <dbReference type="ARBA" id="ARBA00022475"/>
    </source>
</evidence>
<dbReference type="HAMAP" id="MF_00815">
    <property type="entry name" value="ATP_synth_gamma_bact"/>
    <property type="match status" value="1"/>
</dbReference>
<keyword evidence="8 11" id="KW-0472">Membrane</keyword>
<evidence type="ECO:0000313" key="12">
    <source>
        <dbReference type="EMBL" id="GAA0491084.1"/>
    </source>
</evidence>
<protein>
    <recommendedName>
        <fullName evidence="11">ATP synthase gamma chain</fullName>
    </recommendedName>
    <alternativeName>
        <fullName evidence="11">ATP synthase F1 sector gamma subunit</fullName>
    </alternativeName>
    <alternativeName>
        <fullName evidence="11">F-ATPase gamma subunit</fullName>
    </alternativeName>
</protein>
<dbReference type="SUPFAM" id="SSF52943">
    <property type="entry name" value="ATP synthase (F1-ATPase), gamma subunit"/>
    <property type="match status" value="1"/>
</dbReference>
<comment type="similarity">
    <text evidence="3 11">Belongs to the ATPase gamma chain family.</text>
</comment>
<dbReference type="InterPro" id="IPR035968">
    <property type="entry name" value="ATP_synth_F1_ATPase_gsu"/>
</dbReference>
<comment type="subcellular location">
    <subcellularLocation>
        <location evidence="11">Cell membrane</location>
        <topology evidence="11">Peripheral membrane protein</topology>
    </subcellularLocation>
    <subcellularLocation>
        <location evidence="2">Membrane</location>
        <topology evidence="2">Peripheral membrane protein</topology>
    </subcellularLocation>
</comment>
<evidence type="ECO:0000256" key="7">
    <source>
        <dbReference type="ARBA" id="ARBA00023065"/>
    </source>
</evidence>
<evidence type="ECO:0000256" key="11">
    <source>
        <dbReference type="HAMAP-Rule" id="MF_00815"/>
    </source>
</evidence>
<reference evidence="13" key="1">
    <citation type="journal article" date="2019" name="Int. J. Syst. Evol. Microbiol.">
        <title>The Global Catalogue of Microorganisms (GCM) 10K type strain sequencing project: providing services to taxonomists for standard genome sequencing and annotation.</title>
        <authorList>
            <consortium name="The Broad Institute Genomics Platform"/>
            <consortium name="The Broad Institute Genome Sequencing Center for Infectious Disease"/>
            <person name="Wu L."/>
            <person name="Ma J."/>
        </authorList>
    </citation>
    <scope>NUCLEOTIDE SEQUENCE [LARGE SCALE GENOMIC DNA]</scope>
    <source>
        <strain evidence="13">JCM 14232</strain>
    </source>
</reference>
<organism evidence="12 13">
    <name type="scientific">Alkalibacterium indicireducens</name>
    <dbReference type="NCBI Taxonomy" id="398758"/>
    <lineage>
        <taxon>Bacteria</taxon>
        <taxon>Bacillati</taxon>
        <taxon>Bacillota</taxon>
        <taxon>Bacilli</taxon>
        <taxon>Lactobacillales</taxon>
        <taxon>Carnobacteriaceae</taxon>
        <taxon>Alkalibacterium</taxon>
    </lineage>
</organism>
<keyword evidence="4 11" id="KW-0813">Transport</keyword>
<dbReference type="EMBL" id="BAAADA010000169">
    <property type="protein sequence ID" value="GAA0491084.1"/>
    <property type="molecule type" value="Genomic_DNA"/>
</dbReference>
<evidence type="ECO:0000256" key="9">
    <source>
        <dbReference type="ARBA" id="ARBA00023196"/>
    </source>
</evidence>
<evidence type="ECO:0000313" key="13">
    <source>
        <dbReference type="Proteomes" id="UP001410648"/>
    </source>
</evidence>
<sequence>MEQIIKAMDMVASTKLIRARESLDGIRPIYLNLKRIVTELGKQMENAEHKFFKERTDTKNTLYVVLTSDRGLSGSYNSNILSKALKHMNKGKNEKLIVVGTKGIDFFKREGKDIIRSVYDISDDNVFYGTENMAQNIHDVFLSDEVDIEEVYLVYTHFENVLTLEPKIEKLLPVEMDESDENYITDIKFEPGTDNFIDHVVPLYLHMSLFRAFSEAHTSEQAARMVSMDAAGKNANDLVEDLNRVYNRKRQAEITQELSEIVGSAESMKKGGTDDY</sequence>
<proteinExistence type="inferred from homology"/>
<evidence type="ECO:0000256" key="3">
    <source>
        <dbReference type="ARBA" id="ARBA00007681"/>
    </source>
</evidence>
<dbReference type="Proteomes" id="UP001410648">
    <property type="component" value="Unassembled WGS sequence"/>
</dbReference>
<dbReference type="Gene3D" id="1.10.287.80">
    <property type="entry name" value="ATP synthase, gamma subunit, helix hairpin domain"/>
    <property type="match status" value="1"/>
</dbReference>
<keyword evidence="5 11" id="KW-1003">Cell membrane</keyword>
<dbReference type="PRINTS" id="PR00126">
    <property type="entry name" value="ATPASEGAMMA"/>
</dbReference>
<keyword evidence="6 11" id="KW-0375">Hydrogen ion transport</keyword>
<keyword evidence="7 11" id="KW-0406">Ion transport</keyword>
<name>A0ABP3L161_9LACT</name>
<comment type="function">
    <text evidence="1 11">Produces ATP from ADP in the presence of a proton gradient across the membrane. The gamma chain is believed to be important in regulating ATPase activity and the flow of protons through the CF(0) complex.</text>
</comment>
<dbReference type="InterPro" id="IPR000131">
    <property type="entry name" value="ATP_synth_F1_gsu"/>
</dbReference>
<gene>
    <name evidence="11 12" type="primary">atpG</name>
    <name evidence="12" type="ORF">GCM10008936_18330</name>
</gene>
<dbReference type="Pfam" id="PF00231">
    <property type="entry name" value="ATP-synt"/>
    <property type="match status" value="1"/>
</dbReference>
<dbReference type="Gene3D" id="3.40.1380.10">
    <property type="match status" value="1"/>
</dbReference>
<evidence type="ECO:0000256" key="6">
    <source>
        <dbReference type="ARBA" id="ARBA00022781"/>
    </source>
</evidence>
<dbReference type="PANTHER" id="PTHR11693">
    <property type="entry name" value="ATP SYNTHASE GAMMA CHAIN"/>
    <property type="match status" value="1"/>
</dbReference>
<evidence type="ECO:0000256" key="8">
    <source>
        <dbReference type="ARBA" id="ARBA00023136"/>
    </source>
</evidence>
<evidence type="ECO:0000256" key="2">
    <source>
        <dbReference type="ARBA" id="ARBA00004170"/>
    </source>
</evidence>
<evidence type="ECO:0000256" key="10">
    <source>
        <dbReference type="ARBA" id="ARBA00023310"/>
    </source>
</evidence>
<dbReference type="PANTHER" id="PTHR11693:SF22">
    <property type="entry name" value="ATP SYNTHASE SUBUNIT GAMMA, MITOCHONDRIAL"/>
    <property type="match status" value="1"/>
</dbReference>
<comment type="caution">
    <text evidence="12">The sequence shown here is derived from an EMBL/GenBank/DDBJ whole genome shotgun (WGS) entry which is preliminary data.</text>
</comment>
<comment type="subunit">
    <text evidence="11">F-type ATPases have 2 components, CF(1) - the catalytic core - and CF(0) - the membrane proton channel. CF(1) has five subunits: alpha(3), beta(3), gamma(1), delta(1), epsilon(1). CF(0) has three main subunits: a, b and c.</text>
</comment>
<evidence type="ECO:0000256" key="1">
    <source>
        <dbReference type="ARBA" id="ARBA00003456"/>
    </source>
</evidence>
<evidence type="ECO:0000256" key="4">
    <source>
        <dbReference type="ARBA" id="ARBA00022448"/>
    </source>
</evidence>